<feature type="compositionally biased region" description="Gly residues" evidence="1">
    <location>
        <begin position="1"/>
        <end position="15"/>
    </location>
</feature>
<sequence>MSCGGLRRGAGGETGGRIATERKFECDQSDAATTAKGGRRPGGSVTRRPNSGGGGQSGVRRFWRASSATVRRSNTTCRRPGYRTRINRYKMRQLSRAECKMYEICGDFGTAGTAFLIVSESVAKCR</sequence>
<keyword evidence="3" id="KW-1185">Reference proteome</keyword>
<name>A0A834HR76_RHYFE</name>
<gene>
    <name evidence="2" type="ORF">GWI33_020294</name>
</gene>
<dbReference type="AlphaFoldDB" id="A0A834HR76"/>
<feature type="region of interest" description="Disordered" evidence="1">
    <location>
        <begin position="1"/>
        <end position="67"/>
    </location>
</feature>
<proteinExistence type="predicted"/>
<protein>
    <submittedName>
        <fullName evidence="2">Uncharacterized protein</fullName>
    </submittedName>
</protein>
<dbReference type="EMBL" id="JAACXV010014549">
    <property type="protein sequence ID" value="KAF7266258.1"/>
    <property type="molecule type" value="Genomic_DNA"/>
</dbReference>
<accession>A0A834HR76</accession>
<dbReference type="Proteomes" id="UP000625711">
    <property type="component" value="Unassembled WGS sequence"/>
</dbReference>
<comment type="caution">
    <text evidence="2">The sequence shown here is derived from an EMBL/GenBank/DDBJ whole genome shotgun (WGS) entry which is preliminary data.</text>
</comment>
<evidence type="ECO:0000313" key="3">
    <source>
        <dbReference type="Proteomes" id="UP000625711"/>
    </source>
</evidence>
<organism evidence="2 3">
    <name type="scientific">Rhynchophorus ferrugineus</name>
    <name type="common">Red palm weevil</name>
    <name type="synonym">Curculio ferrugineus</name>
    <dbReference type="NCBI Taxonomy" id="354439"/>
    <lineage>
        <taxon>Eukaryota</taxon>
        <taxon>Metazoa</taxon>
        <taxon>Ecdysozoa</taxon>
        <taxon>Arthropoda</taxon>
        <taxon>Hexapoda</taxon>
        <taxon>Insecta</taxon>
        <taxon>Pterygota</taxon>
        <taxon>Neoptera</taxon>
        <taxon>Endopterygota</taxon>
        <taxon>Coleoptera</taxon>
        <taxon>Polyphaga</taxon>
        <taxon>Cucujiformia</taxon>
        <taxon>Curculionidae</taxon>
        <taxon>Dryophthorinae</taxon>
        <taxon>Rhynchophorus</taxon>
    </lineage>
</organism>
<reference evidence="2" key="1">
    <citation type="submission" date="2020-08" db="EMBL/GenBank/DDBJ databases">
        <title>Genome sequencing and assembly of the red palm weevil Rhynchophorus ferrugineus.</title>
        <authorList>
            <person name="Dias G.B."/>
            <person name="Bergman C.M."/>
            <person name="Manee M."/>
        </authorList>
    </citation>
    <scope>NUCLEOTIDE SEQUENCE</scope>
    <source>
        <strain evidence="2">AA-2017</strain>
        <tissue evidence="2">Whole larva</tissue>
    </source>
</reference>
<evidence type="ECO:0000313" key="2">
    <source>
        <dbReference type="EMBL" id="KAF7266258.1"/>
    </source>
</evidence>
<evidence type="ECO:0000256" key="1">
    <source>
        <dbReference type="SAM" id="MobiDB-lite"/>
    </source>
</evidence>